<feature type="domain" description="Integrase catalytic" evidence="1">
    <location>
        <begin position="250"/>
        <end position="470"/>
    </location>
</feature>
<organism evidence="2 3">
    <name type="scientific">Paenibacillus tyrfis</name>
    <dbReference type="NCBI Taxonomy" id="1501230"/>
    <lineage>
        <taxon>Bacteria</taxon>
        <taxon>Bacillati</taxon>
        <taxon>Bacillota</taxon>
        <taxon>Bacilli</taxon>
        <taxon>Bacillales</taxon>
        <taxon>Paenibacillaceae</taxon>
        <taxon>Paenibacillus</taxon>
    </lineage>
</organism>
<name>A0A081NY85_9BACL</name>
<proteinExistence type="predicted"/>
<dbReference type="InterPro" id="IPR036397">
    <property type="entry name" value="RNaseH_sf"/>
</dbReference>
<dbReference type="AlphaFoldDB" id="A0A081NY85"/>
<dbReference type="InterPro" id="IPR001584">
    <property type="entry name" value="Integrase_cat-core"/>
</dbReference>
<dbReference type="InterPro" id="IPR012337">
    <property type="entry name" value="RNaseH-like_sf"/>
</dbReference>
<dbReference type="PANTHER" id="PTHR35004:SF6">
    <property type="entry name" value="TRANSPOSASE"/>
    <property type="match status" value="1"/>
</dbReference>
<dbReference type="GO" id="GO:0003676">
    <property type="term" value="F:nucleic acid binding"/>
    <property type="evidence" value="ECO:0007669"/>
    <property type="project" value="InterPro"/>
</dbReference>
<dbReference type="PANTHER" id="PTHR35004">
    <property type="entry name" value="TRANSPOSASE RV3428C-RELATED"/>
    <property type="match status" value="1"/>
</dbReference>
<dbReference type="EMBL" id="JNVM01000022">
    <property type="protein sequence ID" value="KEQ23408.1"/>
    <property type="molecule type" value="Genomic_DNA"/>
</dbReference>
<evidence type="ECO:0000259" key="1">
    <source>
        <dbReference type="PROSITE" id="PS50994"/>
    </source>
</evidence>
<dbReference type="InterPro" id="IPR015378">
    <property type="entry name" value="Transposase-like_Mu_C"/>
</dbReference>
<dbReference type="SUPFAM" id="SSF53098">
    <property type="entry name" value="Ribonuclease H-like"/>
    <property type="match status" value="1"/>
</dbReference>
<dbReference type="Pfam" id="PF09299">
    <property type="entry name" value="Mu-transpos_C"/>
    <property type="match status" value="1"/>
</dbReference>
<dbReference type="GO" id="GO:0015074">
    <property type="term" value="P:DNA integration"/>
    <property type="evidence" value="ECO:0007669"/>
    <property type="project" value="InterPro"/>
</dbReference>
<comment type="caution">
    <text evidence="2">The sequence shown here is derived from an EMBL/GenBank/DDBJ whole genome shotgun (WGS) entry which is preliminary data.</text>
</comment>
<dbReference type="PROSITE" id="PS50994">
    <property type="entry name" value="INTEGRASE"/>
    <property type="match status" value="1"/>
</dbReference>
<protein>
    <recommendedName>
        <fullName evidence="1">Integrase catalytic domain-containing protein</fullName>
    </recommendedName>
</protein>
<accession>A0A081NY85</accession>
<keyword evidence="3" id="KW-1185">Reference proteome</keyword>
<sequence>MEAASMLGISERAVRKQISEGKLKAELTSGGRNGKIYYIPVSSLPVDVQRKYWTSTNEATASAPAPDCNDEQAKPEHTGINYTLAELKHAVGEERFEAMLAEAEYKMEIIKQAMNPPEGIKKTIWITQLAKKYGKSTAALYRDVEKFQEWGILGLMRKSRLLTQGPQRTSIEPEVERFLRAAYLDLRQPKPAHIFNKKLPQFCETNGYKMPSRASVFRYLKDMEIYEPDLCCLARESKEAYWKKFAEKATRQEPDFVNQVWMGDHHKLDLFISYQGRAVRPWMTVWFDVCSRTVVGWCLSIQANGRTIALALRHAMLPKKIKREDGTEDTLEIGGLPDMLYIDNGEDYKAQVKAGKKHEDFELSRETRGICTSMDIKVQFATPYHPWAKAQVERFFGTFTDQFTRYQPGWCGPNNKARPEGYNEKELHEKGQLLDLEELSSRVEAYLYDYHTTVHRTIGMTPMQKHFSTAKIREGFADERALDICLMDVERAAVSANGIERFGTRGRKRWYSHPELPAYAGQKVIIRYDPNRIGELLVFHPKTGKYLFTATNKELLAFNAKKDDIQELQKRRAARRKLVKQSIREAQTTLESIVTEREAAGTRMMSGANGTAKGNVRAMLGTEQVVKKREEEAKSAKAKRSAKPMSVYDEYILREGTEG</sequence>
<dbReference type="InterPro" id="IPR009004">
    <property type="entry name" value="Transposase_Mu_C"/>
</dbReference>
<dbReference type="Proteomes" id="UP000028123">
    <property type="component" value="Unassembled WGS sequence"/>
</dbReference>
<dbReference type="SUPFAM" id="SSF50610">
    <property type="entry name" value="mu transposase, C-terminal domain"/>
    <property type="match status" value="1"/>
</dbReference>
<gene>
    <name evidence="2" type="ORF">ET33_16380</name>
</gene>
<evidence type="ECO:0000313" key="2">
    <source>
        <dbReference type="EMBL" id="KEQ23408.1"/>
    </source>
</evidence>
<dbReference type="Gene3D" id="3.30.420.10">
    <property type="entry name" value="Ribonuclease H-like superfamily/Ribonuclease H"/>
    <property type="match status" value="1"/>
</dbReference>
<reference evidence="2 3" key="1">
    <citation type="submission" date="2014-06" db="EMBL/GenBank/DDBJ databases">
        <title>Draft genome sequence of Paenibacillus sp. MSt1.</title>
        <authorList>
            <person name="Aw Y.K."/>
            <person name="Ong K.S."/>
            <person name="Gan H.M."/>
            <person name="Lee S.M."/>
        </authorList>
    </citation>
    <scope>NUCLEOTIDE SEQUENCE [LARGE SCALE GENOMIC DNA]</scope>
    <source>
        <strain evidence="2 3">MSt1</strain>
    </source>
</reference>
<dbReference type="Gene3D" id="1.10.10.60">
    <property type="entry name" value="Homeodomain-like"/>
    <property type="match status" value="1"/>
</dbReference>
<dbReference type="eggNOG" id="COG2801">
    <property type="taxonomic scope" value="Bacteria"/>
</dbReference>
<evidence type="ECO:0000313" key="3">
    <source>
        <dbReference type="Proteomes" id="UP000028123"/>
    </source>
</evidence>